<dbReference type="Proteomes" id="UP001055712">
    <property type="component" value="Unassembled WGS sequence"/>
</dbReference>
<evidence type="ECO:0000313" key="2">
    <source>
        <dbReference type="EMBL" id="KAI3433728.1"/>
    </source>
</evidence>
<dbReference type="SUPFAM" id="SSF52266">
    <property type="entry name" value="SGNH hydrolase"/>
    <property type="match status" value="1"/>
</dbReference>
<dbReference type="InterPro" id="IPR036514">
    <property type="entry name" value="SGNH_hydro_sf"/>
</dbReference>
<sequence>MVAVYNAAWKRLHPGPALVLGVLIGLSLLPVLKSLFGSQLFGCTCATLAPTRRNSTAQSAIGAQGPSGPFSSFIYPTWPDSELSPAEFIPAPPKNKKQAVNEAVLWGYVPALDPRGLQRGLLQHGDPARMRRALHKLLSGEKVVVAAVGGSITVGRGSATQGTDIDTDWPSYLDQFHAWLRAAFPASQPQLFNKAQSGSTSNIFDACAEAMVPKDADIVVVEFAMNDGTNVDCARDGSGTVPARASFERLLRKLQALPNRPAVIVLNAYSFIRGSVGSYLKNAENEMAIIAAYYGLPTLSVRAAVFHQMLRNQHGYRVDRVRTENQEAGSDADELFLFDISHPYGPTGHRFMAELLIGLTQLTAGSLQAHALQDSEHTVAEESLPPPVIPGNYDKRAASCSMSRNFEDVVVEKKGFKWVNERPDAKTENDEKWGWIGGKPGDYVVLGLDSRSSGDGAGAGASVEDMLLPVLNNRAYAILDSYNHLRGPVTAPVNVTAVLKGIPDAEAGAEEEKKNADAGTRSQVLIGHLASYEGMGQAEVECVSGCECETTVLDGWWERHASLQVMHTVMVSEHPKCRIKLTITDKSSGEGQAAGHKIKLMAALVLAGTTTEGLSKPGRLSNIAH</sequence>
<dbReference type="CDD" id="cd00229">
    <property type="entry name" value="SGNH_hydrolase"/>
    <property type="match status" value="1"/>
</dbReference>
<dbReference type="InterPro" id="IPR013830">
    <property type="entry name" value="SGNH_hydro"/>
</dbReference>
<gene>
    <name evidence="2" type="ORF">D9Q98_003536</name>
</gene>
<evidence type="ECO:0000313" key="3">
    <source>
        <dbReference type="Proteomes" id="UP001055712"/>
    </source>
</evidence>
<accession>A0A9D4YYW0</accession>
<keyword evidence="3" id="KW-1185">Reference proteome</keyword>
<dbReference type="OrthoDB" id="544608at2759"/>
<protein>
    <recommendedName>
        <fullName evidence="1">SGNH hydrolase-type esterase domain-containing protein</fullName>
    </recommendedName>
</protein>
<dbReference type="PANTHER" id="PTHR34407">
    <property type="entry name" value="EXPRESSED PROTEIN"/>
    <property type="match status" value="1"/>
</dbReference>
<dbReference type="Pfam" id="PF13472">
    <property type="entry name" value="Lipase_GDSL_2"/>
    <property type="match status" value="1"/>
</dbReference>
<proteinExistence type="predicted"/>
<reference evidence="2" key="1">
    <citation type="journal article" date="2019" name="Plant J.">
        <title>Chlorella vulgaris genome assembly and annotation reveals the molecular basis for metabolic acclimation to high light conditions.</title>
        <authorList>
            <person name="Cecchin M."/>
            <person name="Marcolungo L."/>
            <person name="Rossato M."/>
            <person name="Girolomoni L."/>
            <person name="Cosentino E."/>
            <person name="Cuine S."/>
            <person name="Li-Beisson Y."/>
            <person name="Delledonne M."/>
            <person name="Ballottari M."/>
        </authorList>
    </citation>
    <scope>NUCLEOTIDE SEQUENCE</scope>
    <source>
        <strain evidence="2">211/11P</strain>
    </source>
</reference>
<organism evidence="2 3">
    <name type="scientific">Chlorella vulgaris</name>
    <name type="common">Green alga</name>
    <dbReference type="NCBI Taxonomy" id="3077"/>
    <lineage>
        <taxon>Eukaryota</taxon>
        <taxon>Viridiplantae</taxon>
        <taxon>Chlorophyta</taxon>
        <taxon>core chlorophytes</taxon>
        <taxon>Trebouxiophyceae</taxon>
        <taxon>Chlorellales</taxon>
        <taxon>Chlorellaceae</taxon>
        <taxon>Chlorella clade</taxon>
        <taxon>Chlorella</taxon>
    </lineage>
</organism>
<name>A0A9D4YYW0_CHLVU</name>
<evidence type="ECO:0000259" key="1">
    <source>
        <dbReference type="Pfam" id="PF13472"/>
    </source>
</evidence>
<dbReference type="EMBL" id="SIDB01000004">
    <property type="protein sequence ID" value="KAI3433728.1"/>
    <property type="molecule type" value="Genomic_DNA"/>
</dbReference>
<reference evidence="2" key="2">
    <citation type="submission" date="2020-11" db="EMBL/GenBank/DDBJ databases">
        <authorList>
            <person name="Cecchin M."/>
            <person name="Marcolungo L."/>
            <person name="Rossato M."/>
            <person name="Girolomoni L."/>
            <person name="Cosentino E."/>
            <person name="Cuine S."/>
            <person name="Li-Beisson Y."/>
            <person name="Delledonne M."/>
            <person name="Ballottari M."/>
        </authorList>
    </citation>
    <scope>NUCLEOTIDE SEQUENCE</scope>
    <source>
        <strain evidence="2">211/11P</strain>
        <tissue evidence="2">Whole cell</tissue>
    </source>
</reference>
<dbReference type="Gene3D" id="3.40.50.1110">
    <property type="entry name" value="SGNH hydrolase"/>
    <property type="match status" value="1"/>
</dbReference>
<comment type="caution">
    <text evidence="2">The sequence shown here is derived from an EMBL/GenBank/DDBJ whole genome shotgun (WGS) entry which is preliminary data.</text>
</comment>
<dbReference type="PANTHER" id="PTHR34407:SF1">
    <property type="entry name" value="SGNH HYDROLASE-TYPE ESTERASE DOMAIN-CONTAINING PROTEIN"/>
    <property type="match status" value="1"/>
</dbReference>
<feature type="domain" description="SGNH hydrolase-type esterase" evidence="1">
    <location>
        <begin position="147"/>
        <end position="307"/>
    </location>
</feature>
<dbReference type="AlphaFoldDB" id="A0A9D4YYW0"/>